<evidence type="ECO:0000313" key="1">
    <source>
        <dbReference type="EMBL" id="MBO7745432.1"/>
    </source>
</evidence>
<proteinExistence type="predicted"/>
<sequence>MHGYPVTYTEEKLRQYREDEGELRRLWIGGRKESASSRALGFAASGWWTRLMRKRPNGRRRLDTSTK</sequence>
<dbReference type="Proteomes" id="UP000670947">
    <property type="component" value="Unassembled WGS sequence"/>
</dbReference>
<gene>
    <name evidence="1" type="ORF">I8J29_14565</name>
</gene>
<comment type="caution">
    <text evidence="1">The sequence shown here is derived from an EMBL/GenBank/DDBJ whole genome shotgun (WGS) entry which is preliminary data.</text>
</comment>
<reference evidence="1 2" key="1">
    <citation type="submission" date="2021-03" db="EMBL/GenBank/DDBJ databases">
        <title>Paenibacillus artemisicola MWE-103 whole genome sequence.</title>
        <authorList>
            <person name="Ham Y.J."/>
        </authorList>
    </citation>
    <scope>NUCLEOTIDE SEQUENCE [LARGE SCALE GENOMIC DNA]</scope>
    <source>
        <strain evidence="1 2">MWE-103</strain>
    </source>
</reference>
<protein>
    <submittedName>
        <fullName evidence="1">Uncharacterized protein</fullName>
    </submittedName>
</protein>
<name>A0ABS3WAT9_9BACL</name>
<dbReference type="RefSeq" id="WP_208848294.1">
    <property type="nucleotide sequence ID" value="NZ_JAGGDJ010000009.1"/>
</dbReference>
<keyword evidence="2" id="KW-1185">Reference proteome</keyword>
<organism evidence="1 2">
    <name type="scientific">Paenibacillus artemisiicola</name>
    <dbReference type="NCBI Taxonomy" id="1172618"/>
    <lineage>
        <taxon>Bacteria</taxon>
        <taxon>Bacillati</taxon>
        <taxon>Bacillota</taxon>
        <taxon>Bacilli</taxon>
        <taxon>Bacillales</taxon>
        <taxon>Paenibacillaceae</taxon>
        <taxon>Paenibacillus</taxon>
    </lineage>
</organism>
<evidence type="ECO:0000313" key="2">
    <source>
        <dbReference type="Proteomes" id="UP000670947"/>
    </source>
</evidence>
<dbReference type="EMBL" id="JAGGDJ010000009">
    <property type="protein sequence ID" value="MBO7745432.1"/>
    <property type="molecule type" value="Genomic_DNA"/>
</dbReference>
<accession>A0ABS3WAT9</accession>